<dbReference type="Gene3D" id="3.30.460.10">
    <property type="entry name" value="Beta Polymerase, domain 2"/>
    <property type="match status" value="1"/>
</dbReference>
<reference evidence="2 3" key="1">
    <citation type="submission" date="2019-03" db="EMBL/GenBank/DDBJ databases">
        <title>Metabolic potential of uncultured bacteria and archaea associated with petroleum seepage in deep-sea sediments.</title>
        <authorList>
            <person name="Dong X."/>
            <person name="Hubert C."/>
        </authorList>
    </citation>
    <scope>NUCLEOTIDE SEQUENCE [LARGE SCALE GENOMIC DNA]</scope>
    <source>
        <strain evidence="2">E44_bin7</strain>
    </source>
</reference>
<dbReference type="EMBL" id="SOKJ01000278">
    <property type="protein sequence ID" value="TET09616.1"/>
    <property type="molecule type" value="Genomic_DNA"/>
</dbReference>
<accession>A0A523RV79</accession>
<evidence type="ECO:0000313" key="2">
    <source>
        <dbReference type="EMBL" id="TET09616.1"/>
    </source>
</evidence>
<dbReference type="Pfam" id="PF18765">
    <property type="entry name" value="Polbeta"/>
    <property type="match status" value="1"/>
</dbReference>
<evidence type="ECO:0000313" key="3">
    <source>
        <dbReference type="Proteomes" id="UP000316360"/>
    </source>
</evidence>
<dbReference type="SUPFAM" id="SSF81301">
    <property type="entry name" value="Nucleotidyltransferase"/>
    <property type="match status" value="1"/>
</dbReference>
<gene>
    <name evidence="2" type="ORF">E3J84_04915</name>
</gene>
<dbReference type="Proteomes" id="UP000316360">
    <property type="component" value="Unassembled WGS sequence"/>
</dbReference>
<dbReference type="InterPro" id="IPR043519">
    <property type="entry name" value="NT_sf"/>
</dbReference>
<proteinExistence type="predicted"/>
<feature type="domain" description="Polymerase beta nucleotidyltransferase" evidence="1">
    <location>
        <begin position="30"/>
        <end position="115"/>
    </location>
</feature>
<dbReference type="PIRSF" id="PIRSF020217">
    <property type="entry name" value="UCP020217"/>
    <property type="match status" value="1"/>
</dbReference>
<keyword evidence="2" id="KW-0808">Transferase</keyword>
<dbReference type="AlphaFoldDB" id="A0A523RV79"/>
<dbReference type="InterPro" id="IPR024700">
    <property type="entry name" value="UCP020217"/>
</dbReference>
<protein>
    <submittedName>
        <fullName evidence="2">Nucleotidyltransferase domain-containing protein</fullName>
    </submittedName>
</protein>
<dbReference type="GO" id="GO:0016740">
    <property type="term" value="F:transferase activity"/>
    <property type="evidence" value="ECO:0007669"/>
    <property type="project" value="UniProtKB-KW"/>
</dbReference>
<dbReference type="InterPro" id="IPR041633">
    <property type="entry name" value="Polbeta"/>
</dbReference>
<organism evidence="2 3">
    <name type="scientific">Aerophobetes bacterium</name>
    <dbReference type="NCBI Taxonomy" id="2030807"/>
    <lineage>
        <taxon>Bacteria</taxon>
        <taxon>Candidatus Aerophobota</taxon>
    </lineage>
</organism>
<evidence type="ECO:0000259" key="1">
    <source>
        <dbReference type="Pfam" id="PF18765"/>
    </source>
</evidence>
<sequence length="122" mass="14401">MSQTYLLDKVLQRKSIERERLRLASIEKAKKILKEMSKSIGFEKVYLFGTITKPYRFSEESDIDIAFVGLKDEDFFSALAYLSRNLGRDVDILQLEKHRLREKIIKEGIVWTRQDFQSLNPK</sequence>
<name>A0A523RV79_UNCAE</name>
<comment type="caution">
    <text evidence="2">The sequence shown here is derived from an EMBL/GenBank/DDBJ whole genome shotgun (WGS) entry which is preliminary data.</text>
</comment>
<dbReference type="CDD" id="cd05403">
    <property type="entry name" value="NT_KNTase_like"/>
    <property type="match status" value="1"/>
</dbReference>